<dbReference type="EMBL" id="LCQD01000008">
    <property type="protein sequence ID" value="KKW12851.1"/>
    <property type="molecule type" value="Genomic_DNA"/>
</dbReference>
<evidence type="ECO:0000313" key="1">
    <source>
        <dbReference type="EMBL" id="KKW12851.1"/>
    </source>
</evidence>
<sequence length="200" mass="22484">MKIELNGKEYNIEPCANLREANLQGANLQGANLQRADLQNANLQGADLQRADLQRANLQGANLQGANLHGTNLQRADLQNANLLRTCLDPSIKPNGLIEGFEQEGEYVYGYRTQNSPVVDSGFQQYEVGKSYVAPIFSTSNTACHPGLYLYSNIKYVKYNYPDHKIIKVKALAREIHKTNEKWRCKSFKVVAVINEEQIQ</sequence>
<dbReference type="InterPro" id="IPR051082">
    <property type="entry name" value="Pentapeptide-BTB/POZ_domain"/>
</dbReference>
<gene>
    <name evidence="1" type="ORF">UY48_C0008G0026</name>
</gene>
<dbReference type="InterPro" id="IPR001646">
    <property type="entry name" value="5peptide_repeat"/>
</dbReference>
<accession>A0A0G1W276</accession>
<evidence type="ECO:0000313" key="2">
    <source>
        <dbReference type="Proteomes" id="UP000034588"/>
    </source>
</evidence>
<name>A0A0G1W276_9BACT</name>
<dbReference type="PANTHER" id="PTHR14136:SF17">
    <property type="entry name" value="BTB_POZ DOMAIN-CONTAINING PROTEIN KCTD9"/>
    <property type="match status" value="1"/>
</dbReference>
<comment type="caution">
    <text evidence="1">The sequence shown here is derived from an EMBL/GenBank/DDBJ whole genome shotgun (WGS) entry which is preliminary data.</text>
</comment>
<dbReference type="PANTHER" id="PTHR14136">
    <property type="entry name" value="BTB_POZ DOMAIN-CONTAINING PROTEIN KCTD9"/>
    <property type="match status" value="1"/>
</dbReference>
<protein>
    <submittedName>
        <fullName evidence="1">Pentapeptide repeat protein</fullName>
    </submittedName>
</protein>
<dbReference type="AlphaFoldDB" id="A0A0G1W276"/>
<dbReference type="SUPFAM" id="SSF141571">
    <property type="entry name" value="Pentapeptide repeat-like"/>
    <property type="match status" value="1"/>
</dbReference>
<reference evidence="1 2" key="1">
    <citation type="journal article" date="2015" name="Nature">
        <title>rRNA introns, odd ribosomes, and small enigmatic genomes across a large radiation of phyla.</title>
        <authorList>
            <person name="Brown C.T."/>
            <person name="Hug L.A."/>
            <person name="Thomas B.C."/>
            <person name="Sharon I."/>
            <person name="Castelle C.J."/>
            <person name="Singh A."/>
            <person name="Wilkins M.J."/>
            <person name="Williams K.H."/>
            <person name="Banfield J.F."/>
        </authorList>
    </citation>
    <scope>NUCLEOTIDE SEQUENCE [LARGE SCALE GENOMIC DNA]</scope>
</reference>
<dbReference type="Gene3D" id="2.160.20.80">
    <property type="entry name" value="E3 ubiquitin-protein ligase SopA"/>
    <property type="match status" value="1"/>
</dbReference>
<dbReference type="Proteomes" id="UP000034588">
    <property type="component" value="Unassembled WGS sequence"/>
</dbReference>
<organism evidence="1 2">
    <name type="scientific">Candidatus Gottesmanbacteria bacterium GW2011_GWB1_49_7</name>
    <dbReference type="NCBI Taxonomy" id="1618448"/>
    <lineage>
        <taxon>Bacteria</taxon>
        <taxon>Candidatus Gottesmaniibacteriota</taxon>
    </lineage>
</organism>
<proteinExistence type="predicted"/>
<dbReference type="Pfam" id="PF00805">
    <property type="entry name" value="Pentapeptide"/>
    <property type="match status" value="2"/>
</dbReference>
<dbReference type="PATRIC" id="fig|1618448.3.peg.466"/>